<dbReference type="Proteomes" id="UP001165542">
    <property type="component" value="Unassembled WGS sequence"/>
</dbReference>
<keyword evidence="3" id="KW-1185">Reference proteome</keyword>
<evidence type="ECO:0000313" key="2">
    <source>
        <dbReference type="EMBL" id="MCS2610816.1"/>
    </source>
</evidence>
<accession>A0ABT2EGU7</accession>
<name>A0ABT2EGU7_9GAMM</name>
<keyword evidence="2" id="KW-0449">Lipoprotein</keyword>
<dbReference type="EMBL" id="JAJISC010000008">
    <property type="protein sequence ID" value="MCS2610816.1"/>
    <property type="molecule type" value="Genomic_DNA"/>
</dbReference>
<sequence length="254" mass="27985">MTPELLTVKATPSLQMPTRLLRLLALALLALLLAGCTTAGKTWQVIRDPSIPVGYPEERPTLVDLSMIAEPNANPNLEGEGTPVRFQVLQLKDDSMLMAADLDQLKRDLEEALGTNYLTHDDFTLLPGQWKFYEPFEIDPETRYIGVIAFYATPNEAEWKKVVRVRSQAEHYHLLLHLRENEVELRTEGVSTADVRTGGVRTGDATAGDASAEGVSTEDVSTEDVSTEDVSTEEIESQARSESALSAALGMNER</sequence>
<protein>
    <submittedName>
        <fullName evidence="2">Type VI secretion system lipoprotein TssJ</fullName>
    </submittedName>
</protein>
<dbReference type="Pfam" id="PF12790">
    <property type="entry name" value="T6SS-SciN"/>
    <property type="match status" value="1"/>
</dbReference>
<comment type="caution">
    <text evidence="2">The sequence shown here is derived from an EMBL/GenBank/DDBJ whole genome shotgun (WGS) entry which is preliminary data.</text>
</comment>
<reference evidence="2" key="1">
    <citation type="submission" date="2021-11" db="EMBL/GenBank/DDBJ databases">
        <title>Halomonas sp., isolated from a coastal aquaculture zone in Dongshan Bay.</title>
        <authorList>
            <person name="Lin W."/>
        </authorList>
    </citation>
    <scope>NUCLEOTIDE SEQUENCE</scope>
    <source>
        <strain evidence="2">Yzlin-01</strain>
    </source>
</reference>
<dbReference type="InterPro" id="IPR017734">
    <property type="entry name" value="T6SS_SciN"/>
</dbReference>
<organism evidence="2 3">
    <name type="scientific">Halomonas dongshanensis</name>
    <dbReference type="NCBI Taxonomy" id="2890835"/>
    <lineage>
        <taxon>Bacteria</taxon>
        <taxon>Pseudomonadati</taxon>
        <taxon>Pseudomonadota</taxon>
        <taxon>Gammaproteobacteria</taxon>
        <taxon>Oceanospirillales</taxon>
        <taxon>Halomonadaceae</taxon>
        <taxon>Halomonas</taxon>
    </lineage>
</organism>
<feature type="region of interest" description="Disordered" evidence="1">
    <location>
        <begin position="195"/>
        <end position="254"/>
    </location>
</feature>
<evidence type="ECO:0000256" key="1">
    <source>
        <dbReference type="SAM" id="MobiDB-lite"/>
    </source>
</evidence>
<gene>
    <name evidence="2" type="primary">tssJ</name>
    <name evidence="2" type="ORF">LLY24_15985</name>
</gene>
<dbReference type="PANTHER" id="PTHR37625:SF5">
    <property type="entry name" value="LIPOPROTEIN"/>
    <property type="match status" value="1"/>
</dbReference>
<dbReference type="RefSeq" id="WP_259037313.1">
    <property type="nucleotide sequence ID" value="NZ_JAJISC010000008.1"/>
</dbReference>
<dbReference type="NCBIfam" id="TIGR03352">
    <property type="entry name" value="VI_chp_3"/>
    <property type="match status" value="1"/>
</dbReference>
<evidence type="ECO:0000313" key="3">
    <source>
        <dbReference type="Proteomes" id="UP001165542"/>
    </source>
</evidence>
<dbReference type="PANTHER" id="PTHR37625">
    <property type="entry name" value="OUTER MEMBRANE LIPOPROTEIN-RELATED"/>
    <property type="match status" value="1"/>
</dbReference>
<proteinExistence type="predicted"/>
<dbReference type="Gene3D" id="2.60.40.4150">
    <property type="entry name" value="Type VI secretion system, lipoprotein SciN"/>
    <property type="match status" value="1"/>
</dbReference>
<feature type="compositionally biased region" description="Acidic residues" evidence="1">
    <location>
        <begin position="220"/>
        <end position="236"/>
    </location>
</feature>
<dbReference type="InterPro" id="IPR038706">
    <property type="entry name" value="Type_VI_SciN-like_sf"/>
</dbReference>